<evidence type="ECO:0000313" key="2">
    <source>
        <dbReference type="EMBL" id="KFD65589.1"/>
    </source>
</evidence>
<keyword evidence="3" id="KW-1185">Reference proteome</keyword>
<dbReference type="EMBL" id="KL363275">
    <property type="protein sequence ID" value="KFD49224.1"/>
    <property type="molecule type" value="Genomic_DNA"/>
</dbReference>
<dbReference type="EMBL" id="KL367535">
    <property type="protein sequence ID" value="KFD65589.1"/>
    <property type="molecule type" value="Genomic_DNA"/>
</dbReference>
<organism evidence="2">
    <name type="scientific">Trichuris suis</name>
    <name type="common">pig whipworm</name>
    <dbReference type="NCBI Taxonomy" id="68888"/>
    <lineage>
        <taxon>Eukaryota</taxon>
        <taxon>Metazoa</taxon>
        <taxon>Ecdysozoa</taxon>
        <taxon>Nematoda</taxon>
        <taxon>Enoplea</taxon>
        <taxon>Dorylaimia</taxon>
        <taxon>Trichinellida</taxon>
        <taxon>Trichuridae</taxon>
        <taxon>Trichuris</taxon>
    </lineage>
</organism>
<feature type="non-terminal residue" evidence="2">
    <location>
        <position position="60"/>
    </location>
</feature>
<accession>A0A085N7Z3</accession>
<feature type="non-terminal residue" evidence="2">
    <location>
        <position position="1"/>
    </location>
</feature>
<dbReference type="Proteomes" id="UP000030764">
    <property type="component" value="Unassembled WGS sequence"/>
</dbReference>
<evidence type="ECO:0000313" key="1">
    <source>
        <dbReference type="EMBL" id="KFD49224.1"/>
    </source>
</evidence>
<dbReference type="AlphaFoldDB" id="A0A085N7Z3"/>
<sequence>WKIETSDKWKLYWLGITTERSDTRPAVVPLTLLQRCRCVVHFAPLDFTKIRRQSRLTTLN</sequence>
<protein>
    <submittedName>
        <fullName evidence="2">Uncharacterized protein</fullName>
    </submittedName>
</protein>
<evidence type="ECO:0000313" key="3">
    <source>
        <dbReference type="Proteomes" id="UP000030764"/>
    </source>
</evidence>
<reference evidence="2 3" key="1">
    <citation type="journal article" date="2014" name="Nat. Genet.">
        <title>Genome and transcriptome of the porcine whipworm Trichuris suis.</title>
        <authorList>
            <person name="Jex A.R."/>
            <person name="Nejsum P."/>
            <person name="Schwarz E.M."/>
            <person name="Hu L."/>
            <person name="Young N.D."/>
            <person name="Hall R.S."/>
            <person name="Korhonen P.K."/>
            <person name="Liao S."/>
            <person name="Thamsborg S."/>
            <person name="Xia J."/>
            <person name="Xu P."/>
            <person name="Wang S."/>
            <person name="Scheerlinck J.P."/>
            <person name="Hofmann A."/>
            <person name="Sternberg P.W."/>
            <person name="Wang J."/>
            <person name="Gasser R.B."/>
        </authorList>
    </citation>
    <scope>NUCLEOTIDE SEQUENCE [LARGE SCALE GENOMIC DNA]</scope>
    <source>
        <strain evidence="2">DCEP-RM93F</strain>
        <strain evidence="1">DCEP-RM93M</strain>
    </source>
</reference>
<gene>
    <name evidence="1" type="ORF">M513_09875</name>
    <name evidence="2" type="ORF">M514_09875</name>
</gene>
<dbReference type="Proteomes" id="UP000030758">
    <property type="component" value="Unassembled WGS sequence"/>
</dbReference>
<name>A0A085N7Z3_9BILA</name>
<proteinExistence type="predicted"/>